<evidence type="ECO:0000313" key="2">
    <source>
        <dbReference type="Proteomes" id="UP000039046"/>
    </source>
</evidence>
<dbReference type="InterPro" id="IPR029058">
    <property type="entry name" value="AB_hydrolase_fold"/>
</dbReference>
<sequence length="331" mass="36511">MTDAYDRVKGDEEHILKLADGRQLAYACNGPRDAKTVIIFFAGLFSVGTAHQVPVPCADKNVLWIAPTLAGMGNSSSRDPKEAYHVVLARDISALLKHFYPSDDYDALYVAGGSYGTVQAQMLYGAPYDLFPAGKKIAGCFLLAGFSPFKYDKNYTKALSWQNWMSVGPPSQMPFRMLQKVFKSAIGSKMGSVEGAKTFLDQTIFGKMSKNEKDEFAQYAARKGFTVDEFIDRQARGAVKSSQNWDGFMEVSDVLHSDWGFNPATLDDEHAQKPVLVVGSEHDELGGSNNAWLVANYKSATEKTVPGGHLSTLYYMDELWADMFKLAEDAP</sequence>
<gene>
    <name evidence="1" type="ORF">VHEMI09294</name>
</gene>
<proteinExistence type="predicted"/>
<reference evidence="1 2" key="1">
    <citation type="journal article" date="2015" name="Genome Announc.">
        <title>Draft Genome Sequence and Gene Annotation of the Entomopathogenic Fungus Verticillium hemipterigenum.</title>
        <authorList>
            <person name="Horn F."/>
            <person name="Habel A."/>
            <person name="Scharf D.H."/>
            <person name="Dworschak J."/>
            <person name="Brakhage A.A."/>
            <person name="Guthke R."/>
            <person name="Hertweck C."/>
            <person name="Linde J."/>
        </authorList>
    </citation>
    <scope>NUCLEOTIDE SEQUENCE [LARGE SCALE GENOMIC DNA]</scope>
</reference>
<organism evidence="1 2">
    <name type="scientific">[Torrubiella] hemipterigena</name>
    <dbReference type="NCBI Taxonomy" id="1531966"/>
    <lineage>
        <taxon>Eukaryota</taxon>
        <taxon>Fungi</taxon>
        <taxon>Dikarya</taxon>
        <taxon>Ascomycota</taxon>
        <taxon>Pezizomycotina</taxon>
        <taxon>Sordariomycetes</taxon>
        <taxon>Hypocreomycetidae</taxon>
        <taxon>Hypocreales</taxon>
        <taxon>Clavicipitaceae</taxon>
        <taxon>Clavicipitaceae incertae sedis</taxon>
        <taxon>'Torrubiella' clade</taxon>
    </lineage>
</organism>
<dbReference type="SUPFAM" id="SSF53474">
    <property type="entry name" value="alpha/beta-Hydrolases"/>
    <property type="match status" value="1"/>
</dbReference>
<evidence type="ECO:0000313" key="1">
    <source>
        <dbReference type="EMBL" id="CEJ93723.1"/>
    </source>
</evidence>
<dbReference type="HOGENOM" id="CLU_071634_0_0_1"/>
<dbReference type="Proteomes" id="UP000039046">
    <property type="component" value="Unassembled WGS sequence"/>
</dbReference>
<dbReference type="OrthoDB" id="294702at2759"/>
<name>A0A0A1TQ44_9HYPO</name>
<dbReference type="Gene3D" id="3.40.50.1820">
    <property type="entry name" value="alpha/beta hydrolase"/>
    <property type="match status" value="1"/>
</dbReference>
<dbReference type="EMBL" id="CDHN01000006">
    <property type="protein sequence ID" value="CEJ93723.1"/>
    <property type="molecule type" value="Genomic_DNA"/>
</dbReference>
<dbReference type="AlphaFoldDB" id="A0A0A1TQ44"/>
<accession>A0A0A1TQ44</accession>
<keyword evidence="2" id="KW-1185">Reference proteome</keyword>
<protein>
    <submittedName>
        <fullName evidence="1">Uncharacterized protein</fullName>
    </submittedName>
</protein>